<dbReference type="Pfam" id="PF00293">
    <property type="entry name" value="NUDIX"/>
    <property type="match status" value="1"/>
</dbReference>
<protein>
    <submittedName>
        <fullName evidence="4">NUDIX hydrolase</fullName>
    </submittedName>
</protein>
<proteinExistence type="inferred from homology"/>
<dbReference type="InterPro" id="IPR000086">
    <property type="entry name" value="NUDIX_hydrolase_dom"/>
</dbReference>
<evidence type="ECO:0000256" key="2">
    <source>
        <dbReference type="RuleBase" id="RU003476"/>
    </source>
</evidence>
<feature type="domain" description="Nudix hydrolase" evidence="3">
    <location>
        <begin position="5"/>
        <end position="130"/>
    </location>
</feature>
<dbReference type="CDD" id="cd18873">
    <property type="entry name" value="NUDIX_NadM_like"/>
    <property type="match status" value="1"/>
</dbReference>
<dbReference type="Gene3D" id="3.90.79.10">
    <property type="entry name" value="Nucleoside Triphosphate Pyrophosphohydrolase"/>
    <property type="match status" value="1"/>
</dbReference>
<dbReference type="AlphaFoldDB" id="A0A7V3PTI4"/>
<evidence type="ECO:0000259" key="3">
    <source>
        <dbReference type="PROSITE" id="PS51462"/>
    </source>
</evidence>
<evidence type="ECO:0000313" key="4">
    <source>
        <dbReference type="EMBL" id="HGD13229.1"/>
    </source>
</evidence>
<accession>A0A7V3PTI4</accession>
<organism evidence="4">
    <name type="scientific">candidate division WOR-3 bacterium</name>
    <dbReference type="NCBI Taxonomy" id="2052148"/>
    <lineage>
        <taxon>Bacteria</taxon>
        <taxon>Bacteria division WOR-3</taxon>
    </lineage>
</organism>
<evidence type="ECO:0000256" key="1">
    <source>
        <dbReference type="ARBA" id="ARBA00022801"/>
    </source>
</evidence>
<dbReference type="PANTHER" id="PTHR43736:SF1">
    <property type="entry name" value="DIHYDRONEOPTERIN TRIPHOSPHATE DIPHOSPHATASE"/>
    <property type="match status" value="1"/>
</dbReference>
<comment type="similarity">
    <text evidence="2">Belongs to the Nudix hydrolase family.</text>
</comment>
<dbReference type="InterPro" id="IPR020476">
    <property type="entry name" value="Nudix_hydrolase"/>
</dbReference>
<name>A0A7V3PTI4_UNCW3</name>
<comment type="caution">
    <text evidence="4">The sequence shown here is derived from an EMBL/GenBank/DDBJ whole genome shotgun (WGS) entry which is preliminary data.</text>
</comment>
<dbReference type="SUPFAM" id="SSF55811">
    <property type="entry name" value="Nudix"/>
    <property type="match status" value="1"/>
</dbReference>
<sequence>MSYRQPKLAVDCIVLVDHQVVLIYRKNPPQGWALPGGFVNYGETVEQAVMREIKEETGLDLTDLHQFRVYSDPKRDPRGHCVSVVFVGRGSGKPAAGDDAAQFRLVDLSEVNKVKLVFDHQQILADYIKSLTTSDKR</sequence>
<dbReference type="PANTHER" id="PTHR43736">
    <property type="entry name" value="ADP-RIBOSE PYROPHOSPHATASE"/>
    <property type="match status" value="1"/>
</dbReference>
<dbReference type="GO" id="GO:0016787">
    <property type="term" value="F:hydrolase activity"/>
    <property type="evidence" value="ECO:0007669"/>
    <property type="project" value="UniProtKB-KW"/>
</dbReference>
<dbReference type="InterPro" id="IPR015797">
    <property type="entry name" value="NUDIX_hydrolase-like_dom_sf"/>
</dbReference>
<keyword evidence="1 2" id="KW-0378">Hydrolase</keyword>
<gene>
    <name evidence="4" type="ORF">ENX16_04030</name>
</gene>
<dbReference type="PRINTS" id="PR00502">
    <property type="entry name" value="NUDIXFAMILY"/>
</dbReference>
<dbReference type="PROSITE" id="PS51462">
    <property type="entry name" value="NUDIX"/>
    <property type="match status" value="1"/>
</dbReference>
<reference evidence="4" key="1">
    <citation type="journal article" date="2020" name="mSystems">
        <title>Genome- and Community-Level Interaction Insights into Carbon Utilization and Element Cycling Functions of Hydrothermarchaeota in Hydrothermal Sediment.</title>
        <authorList>
            <person name="Zhou Z."/>
            <person name="Liu Y."/>
            <person name="Xu W."/>
            <person name="Pan J."/>
            <person name="Luo Z.H."/>
            <person name="Li M."/>
        </authorList>
    </citation>
    <scope>NUCLEOTIDE SEQUENCE [LARGE SCALE GENOMIC DNA]</scope>
    <source>
        <strain evidence="4">SpSt-914</strain>
    </source>
</reference>
<dbReference type="EMBL" id="DTMZ01000097">
    <property type="protein sequence ID" value="HGD13229.1"/>
    <property type="molecule type" value="Genomic_DNA"/>
</dbReference>
<dbReference type="InterPro" id="IPR020084">
    <property type="entry name" value="NUDIX_hydrolase_CS"/>
</dbReference>
<dbReference type="PROSITE" id="PS00893">
    <property type="entry name" value="NUDIX_BOX"/>
    <property type="match status" value="1"/>
</dbReference>